<sequence length="201" mass="21901">MARIAFTTFASSSAPAVQRWKEREADLSAAIPQPDHVVRLAALVGRHRPAPVLRRPSPPTNQPLVRRLGDFGECTGWRIISGNHREIARGVGLFPDYKSAAEQALRIRENAQSLTLSFVRHHATGRLGWYACFEDRPVLMAPAWHPLARECDQSAANALAALSVATVADKAVRHGSRYMPGLIPSADEEAGGETDREAPAP</sequence>
<evidence type="ECO:0000313" key="2">
    <source>
        <dbReference type="EMBL" id="MEN2744893.1"/>
    </source>
</evidence>
<evidence type="ECO:0000256" key="1">
    <source>
        <dbReference type="SAM" id="MobiDB-lite"/>
    </source>
</evidence>
<reference evidence="2 3" key="1">
    <citation type="submission" date="2024-05" db="EMBL/GenBank/DDBJ databases">
        <title>Sinomonas sp. nov., isolated from a waste landfill.</title>
        <authorList>
            <person name="Zhao Y."/>
        </authorList>
    </citation>
    <scope>NUCLEOTIDE SEQUENCE [LARGE SCALE GENOMIC DNA]</scope>
    <source>
        <strain evidence="2 3">CCTCC AB2014300</strain>
    </source>
</reference>
<gene>
    <name evidence="2" type="ORF">ABCQ75_10125</name>
</gene>
<organism evidence="2 3">
    <name type="scientific">Sinomonas halotolerans</name>
    <dbReference type="NCBI Taxonomy" id="1644133"/>
    <lineage>
        <taxon>Bacteria</taxon>
        <taxon>Bacillati</taxon>
        <taxon>Actinomycetota</taxon>
        <taxon>Actinomycetes</taxon>
        <taxon>Micrococcales</taxon>
        <taxon>Micrococcaceae</taxon>
        <taxon>Sinomonas</taxon>
    </lineage>
</organism>
<dbReference type="Proteomes" id="UP001422074">
    <property type="component" value="Unassembled WGS sequence"/>
</dbReference>
<feature type="region of interest" description="Disordered" evidence="1">
    <location>
        <begin position="178"/>
        <end position="201"/>
    </location>
</feature>
<name>A0ABU9X0B5_9MICC</name>
<keyword evidence="3" id="KW-1185">Reference proteome</keyword>
<evidence type="ECO:0000313" key="3">
    <source>
        <dbReference type="Proteomes" id="UP001422074"/>
    </source>
</evidence>
<dbReference type="RefSeq" id="WP_345885237.1">
    <property type="nucleotide sequence ID" value="NZ_JBDFRB010000007.1"/>
</dbReference>
<accession>A0ABU9X0B5</accession>
<dbReference type="EMBL" id="JBDFRB010000007">
    <property type="protein sequence ID" value="MEN2744893.1"/>
    <property type="molecule type" value="Genomic_DNA"/>
</dbReference>
<proteinExistence type="predicted"/>
<comment type="caution">
    <text evidence="2">The sequence shown here is derived from an EMBL/GenBank/DDBJ whole genome shotgun (WGS) entry which is preliminary data.</text>
</comment>
<protein>
    <submittedName>
        <fullName evidence="2">Uncharacterized protein</fullName>
    </submittedName>
</protein>